<sequence>MMNILTHNHGWFGVFSLANTLLAPEDVYISKLRGGYESLNAGVRTIVEYAKKRKQQLQEHTT</sequence>
<evidence type="ECO:0000313" key="2">
    <source>
        <dbReference type="Proteomes" id="UP000005446"/>
    </source>
</evidence>
<proteinExistence type="predicted"/>
<evidence type="ECO:0000313" key="1">
    <source>
        <dbReference type="EMBL" id="EHL00379.1"/>
    </source>
</evidence>
<protein>
    <submittedName>
        <fullName evidence="1">Uncharacterized protein</fullName>
    </submittedName>
</protein>
<dbReference type="InParanoid" id="H0EM35"/>
<dbReference type="EMBL" id="AGUE01000083">
    <property type="protein sequence ID" value="EHL00379.1"/>
    <property type="molecule type" value="Genomic_DNA"/>
</dbReference>
<name>H0EM35_GLAL7</name>
<organism evidence="1 2">
    <name type="scientific">Glarea lozoyensis (strain ATCC 74030 / MF5533)</name>
    <dbReference type="NCBI Taxonomy" id="1104152"/>
    <lineage>
        <taxon>Eukaryota</taxon>
        <taxon>Fungi</taxon>
        <taxon>Dikarya</taxon>
        <taxon>Ascomycota</taxon>
        <taxon>Pezizomycotina</taxon>
        <taxon>Leotiomycetes</taxon>
        <taxon>Helotiales</taxon>
        <taxon>Helotiaceae</taxon>
        <taxon>Glarea</taxon>
    </lineage>
</organism>
<accession>H0EM35</accession>
<dbReference type="HOGENOM" id="CLU_2904376_0_0_1"/>
<comment type="caution">
    <text evidence="1">The sequence shown here is derived from an EMBL/GenBank/DDBJ whole genome shotgun (WGS) entry which is preliminary data.</text>
</comment>
<reference evidence="1 2" key="1">
    <citation type="journal article" date="2012" name="Eukaryot. Cell">
        <title>Genome sequence of the fungus Glarea lozoyensis: the first genome sequence of a species from the Helotiaceae family.</title>
        <authorList>
            <person name="Youssar L."/>
            <person name="Gruening B.A."/>
            <person name="Erxleben A."/>
            <person name="Guenther S."/>
            <person name="Huettel W."/>
        </authorList>
    </citation>
    <scope>NUCLEOTIDE SEQUENCE [LARGE SCALE GENOMIC DNA]</scope>
    <source>
        <strain evidence="2">ATCC 74030 / MF5533</strain>
    </source>
</reference>
<gene>
    <name evidence="1" type="ORF">M7I_3661</name>
</gene>
<dbReference type="Proteomes" id="UP000005446">
    <property type="component" value="Unassembled WGS sequence"/>
</dbReference>
<dbReference type="AlphaFoldDB" id="H0EM35"/>
<keyword evidence="2" id="KW-1185">Reference proteome</keyword>
<dbReference type="OrthoDB" id="194468at2759"/>